<sequence>MEFATNRVTVNDSRSALSSTLLLSLIMSATLLEYSLSMT</sequence>
<keyword evidence="1" id="KW-1133">Transmembrane helix</keyword>
<dbReference type="AlphaFoldDB" id="Q7ATN5"/>
<organism evidence="2">
    <name type="scientific">Escherichia coli</name>
    <dbReference type="NCBI Taxonomy" id="562"/>
    <lineage>
        <taxon>Bacteria</taxon>
        <taxon>Pseudomonadati</taxon>
        <taxon>Pseudomonadota</taxon>
        <taxon>Gammaproteobacteria</taxon>
        <taxon>Enterobacterales</taxon>
        <taxon>Enterobacteriaceae</taxon>
        <taxon>Escherichia</taxon>
    </lineage>
</organism>
<evidence type="ECO:0000256" key="1">
    <source>
        <dbReference type="SAM" id="Phobius"/>
    </source>
</evidence>
<evidence type="ECO:0000313" key="2">
    <source>
        <dbReference type="EMBL" id="CAD56180.1"/>
    </source>
</evidence>
<accession>Q7ATN5</accession>
<feature type="transmembrane region" description="Helical" evidence="1">
    <location>
        <begin position="16"/>
        <end position="36"/>
    </location>
</feature>
<keyword evidence="1" id="KW-0812">Transmembrane</keyword>
<dbReference type="SMR" id="Q7ATN5"/>
<protein>
    <submittedName>
        <fullName evidence="2">MchX protein</fullName>
    </submittedName>
</protein>
<reference evidence="2" key="1">
    <citation type="journal article" date="2003" name="Microbiology">
        <title>The colicin G, H and X determinants encode microcins M and H47, which might utilize the catecholate siderophore receptors FepA, Cir, Fiu and IroN.</title>
        <authorList>
            <person name="Patzer S.I."/>
            <person name="Baquero M.R."/>
            <person name="Bravo D."/>
            <person name="Moreno F."/>
            <person name="Hantke K."/>
        </authorList>
    </citation>
    <scope>NUCLEOTIDE SEQUENCE</scope>
    <source>
        <strain evidence="2">CA58</strain>
    </source>
</reference>
<gene>
    <name evidence="2" type="primary">mchX</name>
</gene>
<dbReference type="EMBL" id="AJ515252">
    <property type="protein sequence ID" value="CAD56180.1"/>
    <property type="molecule type" value="Genomic_DNA"/>
</dbReference>
<proteinExistence type="predicted"/>
<name>Q7ATN5_ECOLX</name>
<keyword evidence="1" id="KW-0472">Membrane</keyword>